<reference evidence="1 2" key="1">
    <citation type="submission" date="2012-05" db="EMBL/GenBank/DDBJ databases">
        <authorList>
            <person name="Weinstock G."/>
            <person name="Sodergren E."/>
            <person name="Lobos E.A."/>
            <person name="Fulton L."/>
            <person name="Fulton R."/>
            <person name="Courtney L."/>
            <person name="Fronick C."/>
            <person name="O'Laughlin M."/>
            <person name="Godfrey J."/>
            <person name="Wilson R.M."/>
            <person name="Miner T."/>
            <person name="Farmer C."/>
            <person name="Delehaunty K."/>
            <person name="Cordes M."/>
            <person name="Minx P."/>
            <person name="Tomlinson C."/>
            <person name="Chen J."/>
            <person name="Wollam A."/>
            <person name="Pepin K.H."/>
            <person name="Bhonagiri V."/>
            <person name="Zhang X."/>
            <person name="Suruliraj S."/>
            <person name="Warren W."/>
            <person name="Mitreva M."/>
            <person name="Mardis E.R."/>
            <person name="Wilson R.K."/>
        </authorList>
    </citation>
    <scope>NUCLEOTIDE SEQUENCE [LARGE SCALE GENOMIC DNA]</scope>
    <source>
        <strain evidence="1 2">F0055</strain>
    </source>
</reference>
<dbReference type="EMBL" id="AMEP01000115">
    <property type="protein sequence ID" value="EKX98346.1"/>
    <property type="molecule type" value="Genomic_DNA"/>
</dbReference>
<gene>
    <name evidence="1" type="ORF">HMPREF9151_02015</name>
</gene>
<accession>L1N599</accession>
<organism evidence="1 2">
    <name type="scientific">Hoylesella saccharolytica F0055</name>
    <dbReference type="NCBI Taxonomy" id="1127699"/>
    <lineage>
        <taxon>Bacteria</taxon>
        <taxon>Pseudomonadati</taxon>
        <taxon>Bacteroidota</taxon>
        <taxon>Bacteroidia</taxon>
        <taxon>Bacteroidales</taxon>
        <taxon>Prevotellaceae</taxon>
        <taxon>Hoylesella</taxon>
    </lineage>
</organism>
<protein>
    <submittedName>
        <fullName evidence="1">Uncharacterized protein</fullName>
    </submittedName>
</protein>
<dbReference type="HOGENOM" id="CLU_3083315_0_0_10"/>
<comment type="caution">
    <text evidence="1">The sequence shown here is derived from an EMBL/GenBank/DDBJ whole genome shotgun (WGS) entry which is preliminary data.</text>
</comment>
<sequence>MALLRSTFRFLDNGKTYDLKLFTIISNFLSCKIITDETRCSIPASKHAVLIN</sequence>
<proteinExistence type="predicted"/>
<keyword evidence="2" id="KW-1185">Reference proteome</keyword>
<dbReference type="AlphaFoldDB" id="L1N599"/>
<dbReference type="PATRIC" id="fig|1127699.3.peg.1846"/>
<name>L1N599_9BACT</name>
<evidence type="ECO:0000313" key="2">
    <source>
        <dbReference type="Proteomes" id="UP000010433"/>
    </source>
</evidence>
<dbReference type="Proteomes" id="UP000010433">
    <property type="component" value="Unassembled WGS sequence"/>
</dbReference>
<dbReference type="STRING" id="1127699.HMPREF9151_02015"/>
<evidence type="ECO:0000313" key="1">
    <source>
        <dbReference type="EMBL" id="EKX98346.1"/>
    </source>
</evidence>